<dbReference type="RefSeq" id="WP_115866472.1">
    <property type="nucleotide sequence ID" value="NZ_QREG01000001.1"/>
</dbReference>
<dbReference type="Pfam" id="PF16125">
    <property type="entry name" value="DUF4837"/>
    <property type="match status" value="1"/>
</dbReference>
<dbReference type="PROSITE" id="PS51257">
    <property type="entry name" value="PROKAR_LIPOPROTEIN"/>
    <property type="match status" value="1"/>
</dbReference>
<sequence length="359" mass="41852">MRITFLLTVFCLSTLIACKSTTDKVKKDFMPLARGEADEIILVIDSAHWATDLGDQMRDMYRQYMRGLPQDEPKFSLNKVNPRKLNDVFKHAKNMIFVMTLDKKGLESTTIREYFTDNSLKMIQQDSSLFYTVRRDEFAKGQIVLYLFGQNEEQLLEKIKDNRSRLIELFESAVRQRTREKVLAKSKDQLEKAIAEDHAYTMEIPFGYDLAKNLKDFVWLRKLEKESELNIIIHERPYNDRGVFNKVDELRDEITSTYLRDSEKPQLHIARQQVVPIFTERVTFNDRFAVEARGLWKVSDNSAGGPYVSYTVVDEASQTLYYVEGYVYNPAGKKKQLIREVEAIISTFKIDSNTQENPS</sequence>
<protein>
    <submittedName>
        <fullName evidence="1">Uncharacterized protein DUF4837</fullName>
    </submittedName>
</protein>
<proteinExistence type="predicted"/>
<evidence type="ECO:0000313" key="1">
    <source>
        <dbReference type="EMBL" id="REE05983.1"/>
    </source>
</evidence>
<keyword evidence="2" id="KW-1185">Reference proteome</keyword>
<dbReference type="InterPro" id="IPR032286">
    <property type="entry name" value="DUF4837"/>
</dbReference>
<organism evidence="1 2">
    <name type="scientific">Marinoscillum furvescens DSM 4134</name>
    <dbReference type="NCBI Taxonomy" id="1122208"/>
    <lineage>
        <taxon>Bacteria</taxon>
        <taxon>Pseudomonadati</taxon>
        <taxon>Bacteroidota</taxon>
        <taxon>Cytophagia</taxon>
        <taxon>Cytophagales</taxon>
        <taxon>Reichenbachiellaceae</taxon>
        <taxon>Marinoscillum</taxon>
    </lineage>
</organism>
<evidence type="ECO:0000313" key="2">
    <source>
        <dbReference type="Proteomes" id="UP000256779"/>
    </source>
</evidence>
<name>A0A3D9LJJ9_MARFU</name>
<dbReference type="AlphaFoldDB" id="A0A3D9LJJ9"/>
<dbReference type="OrthoDB" id="1115230at2"/>
<gene>
    <name evidence="1" type="ORF">C7460_101502</name>
</gene>
<dbReference type="Proteomes" id="UP000256779">
    <property type="component" value="Unassembled WGS sequence"/>
</dbReference>
<dbReference type="EMBL" id="QREG01000001">
    <property type="protein sequence ID" value="REE05983.1"/>
    <property type="molecule type" value="Genomic_DNA"/>
</dbReference>
<reference evidence="1 2" key="1">
    <citation type="submission" date="2018-07" db="EMBL/GenBank/DDBJ databases">
        <title>Genomic Encyclopedia of Type Strains, Phase IV (KMG-IV): sequencing the most valuable type-strain genomes for metagenomic binning, comparative biology and taxonomic classification.</title>
        <authorList>
            <person name="Goeker M."/>
        </authorList>
    </citation>
    <scope>NUCLEOTIDE SEQUENCE [LARGE SCALE GENOMIC DNA]</scope>
    <source>
        <strain evidence="1 2">DSM 4134</strain>
    </source>
</reference>
<comment type="caution">
    <text evidence="1">The sequence shown here is derived from an EMBL/GenBank/DDBJ whole genome shotgun (WGS) entry which is preliminary data.</text>
</comment>
<accession>A0A3D9LJJ9</accession>